<dbReference type="AlphaFoldDB" id="A0A7V4E544"/>
<sequence>MLKIIITFLVFGKFAYIVELDSTYEAYYESGISERIEYRRVKVLENEIPEELRALEVTYTPYYNTADFEFVRVIRGRDTLYLDTEDIVDVLAPPDLGGTIFWGERKKILEIKDLRKGDILESKVKKYGGNWLGPTGVDKYKTPYPGYFNQIVLFGEEVPVKKKVYLLEELPEKPIKFGIFNGKIRHRIITKDGKKIHVFYSKNIRPYKVESLSPSIYDFVPKLIVTNIPSWNEMSRIEFHRAEPNVTPNETIKIFADSLCKGIMDEDEKIRRLFYFVADEIRYLGLIESEMEGYEPHPAWLTLQKRSGVCKDKAALLVALLRAQGFKAYYATTAVGMRVENIPADQTNHAIVAIERGENYEFLDPTIGAGGRDLLPASEGGQSVLVSREDGDTLRTIPVSPAEKNKVSIYIYTNLSGDTIHFVYLMNFDGAFDQRFRRVAQSGRQRMENFLHNILSEVYSGVVVIDSIRFTDPKDYSDYFKVWISGRAFNSVINTSDFKLYRPVCSKLTSSFVYFLRHLNSKRELDLVISSPQTYEVKEFVPLAKVVEPLKKHVSFGKEQAYLFNFETGYFVDQVEGARYFLNTEESGGWYSLTTSFVFSKKKYSPVEVKSMFKDYQNLQESENIWLIFKGE</sequence>
<dbReference type="InterPro" id="IPR024618">
    <property type="entry name" value="DUF3857"/>
</dbReference>
<feature type="domain" description="DUF3857" evidence="2">
    <location>
        <begin position="33"/>
        <end position="207"/>
    </location>
</feature>
<dbReference type="SUPFAM" id="SSF54001">
    <property type="entry name" value="Cysteine proteinases"/>
    <property type="match status" value="1"/>
</dbReference>
<reference evidence="3" key="1">
    <citation type="journal article" date="2020" name="mSystems">
        <title>Genome- and Community-Level Interaction Insights into Carbon Utilization and Element Cycling Functions of Hydrothermarchaeota in Hydrothermal Sediment.</title>
        <authorList>
            <person name="Zhou Z."/>
            <person name="Liu Y."/>
            <person name="Xu W."/>
            <person name="Pan J."/>
            <person name="Luo Z.H."/>
            <person name="Li M."/>
        </authorList>
    </citation>
    <scope>NUCLEOTIDE SEQUENCE [LARGE SCALE GENOMIC DNA]</scope>
    <source>
        <strain evidence="3">SpSt-69</strain>
    </source>
</reference>
<dbReference type="Pfam" id="PF12969">
    <property type="entry name" value="DUF3857"/>
    <property type="match status" value="1"/>
</dbReference>
<dbReference type="Pfam" id="PF01841">
    <property type="entry name" value="Transglut_core"/>
    <property type="match status" value="1"/>
</dbReference>
<dbReference type="InterPro" id="IPR002931">
    <property type="entry name" value="Transglutaminase-like"/>
</dbReference>
<organism evidence="3">
    <name type="scientific">candidate division WOR-3 bacterium</name>
    <dbReference type="NCBI Taxonomy" id="2052148"/>
    <lineage>
        <taxon>Bacteria</taxon>
        <taxon>Bacteria division WOR-3</taxon>
    </lineage>
</organism>
<proteinExistence type="predicted"/>
<dbReference type="Gene3D" id="3.10.620.30">
    <property type="match status" value="1"/>
</dbReference>
<feature type="domain" description="Transglutaminase-like" evidence="1">
    <location>
        <begin position="256"/>
        <end position="340"/>
    </location>
</feature>
<name>A0A7V4E544_UNCW3</name>
<dbReference type="Gene3D" id="2.60.40.3140">
    <property type="match status" value="1"/>
</dbReference>
<accession>A0A7V4E544</accession>
<dbReference type="InterPro" id="IPR038765">
    <property type="entry name" value="Papain-like_cys_pep_sf"/>
</dbReference>
<comment type="caution">
    <text evidence="3">The sequence shown here is derived from an EMBL/GenBank/DDBJ whole genome shotgun (WGS) entry which is preliminary data.</text>
</comment>
<evidence type="ECO:0000259" key="1">
    <source>
        <dbReference type="Pfam" id="PF01841"/>
    </source>
</evidence>
<gene>
    <name evidence="3" type="ORF">ENU66_08290</name>
</gene>
<dbReference type="EMBL" id="DTDJ01000050">
    <property type="protein sequence ID" value="HGL18310.1"/>
    <property type="molecule type" value="Genomic_DNA"/>
</dbReference>
<evidence type="ECO:0000259" key="2">
    <source>
        <dbReference type="Pfam" id="PF12969"/>
    </source>
</evidence>
<evidence type="ECO:0000313" key="3">
    <source>
        <dbReference type="EMBL" id="HGL18310.1"/>
    </source>
</evidence>
<protein>
    <submittedName>
        <fullName evidence="3">DUF3857 domain-containing protein</fullName>
    </submittedName>
</protein>